<dbReference type="Proteomes" id="UP001488838">
    <property type="component" value="Unassembled WGS sequence"/>
</dbReference>
<keyword evidence="3" id="KW-1185">Reference proteome</keyword>
<accession>A0AAW0HS70</accession>
<dbReference type="EMBL" id="JBBHLL010000356">
    <property type="protein sequence ID" value="KAK7805011.1"/>
    <property type="molecule type" value="Genomic_DNA"/>
</dbReference>
<dbReference type="AlphaFoldDB" id="A0AAW0HS70"/>
<protein>
    <submittedName>
        <fullName evidence="2">Uncharacterized protein</fullName>
    </submittedName>
</protein>
<name>A0AAW0HS70_MYOGA</name>
<sequence length="128" mass="14474">MGVPYCTVKGKVRLGRLVRWKTGTTVAFTQVDSADKDALAKLVEAIGMNYDDRYSDVFQLVSSIHCACSVRIKIMILWNGHFRETASIWVQTHFPTTTLERAETYHVESGNSSHYSERSVQTTEKLNS</sequence>
<gene>
    <name evidence="2" type="ORF">U0070_021882</name>
</gene>
<evidence type="ECO:0000313" key="2">
    <source>
        <dbReference type="EMBL" id="KAK7805011.1"/>
    </source>
</evidence>
<feature type="compositionally biased region" description="Polar residues" evidence="1">
    <location>
        <begin position="109"/>
        <end position="128"/>
    </location>
</feature>
<organism evidence="2 3">
    <name type="scientific">Myodes glareolus</name>
    <name type="common">Bank vole</name>
    <name type="synonym">Clethrionomys glareolus</name>
    <dbReference type="NCBI Taxonomy" id="447135"/>
    <lineage>
        <taxon>Eukaryota</taxon>
        <taxon>Metazoa</taxon>
        <taxon>Chordata</taxon>
        <taxon>Craniata</taxon>
        <taxon>Vertebrata</taxon>
        <taxon>Euteleostomi</taxon>
        <taxon>Mammalia</taxon>
        <taxon>Eutheria</taxon>
        <taxon>Euarchontoglires</taxon>
        <taxon>Glires</taxon>
        <taxon>Rodentia</taxon>
        <taxon>Myomorpha</taxon>
        <taxon>Muroidea</taxon>
        <taxon>Cricetidae</taxon>
        <taxon>Arvicolinae</taxon>
        <taxon>Myodes</taxon>
    </lineage>
</organism>
<reference evidence="2 3" key="1">
    <citation type="journal article" date="2023" name="bioRxiv">
        <title>Conserved and derived expression patterns and positive selection on dental genes reveal complex evolutionary context of ever-growing rodent molars.</title>
        <authorList>
            <person name="Calamari Z.T."/>
            <person name="Song A."/>
            <person name="Cohen E."/>
            <person name="Akter M."/>
            <person name="Roy R.D."/>
            <person name="Hallikas O."/>
            <person name="Christensen M.M."/>
            <person name="Li P."/>
            <person name="Marangoni P."/>
            <person name="Jernvall J."/>
            <person name="Klein O.D."/>
        </authorList>
    </citation>
    <scope>NUCLEOTIDE SEQUENCE [LARGE SCALE GENOMIC DNA]</scope>
    <source>
        <strain evidence="2">V071</strain>
    </source>
</reference>
<evidence type="ECO:0000256" key="1">
    <source>
        <dbReference type="SAM" id="MobiDB-lite"/>
    </source>
</evidence>
<feature type="region of interest" description="Disordered" evidence="1">
    <location>
        <begin position="108"/>
        <end position="128"/>
    </location>
</feature>
<evidence type="ECO:0000313" key="3">
    <source>
        <dbReference type="Proteomes" id="UP001488838"/>
    </source>
</evidence>
<proteinExistence type="predicted"/>
<dbReference type="SUPFAM" id="SSF55315">
    <property type="entry name" value="L30e-like"/>
    <property type="match status" value="1"/>
</dbReference>
<comment type="caution">
    <text evidence="2">The sequence shown here is derived from an EMBL/GenBank/DDBJ whole genome shotgun (WGS) entry which is preliminary data.</text>
</comment>
<dbReference type="InterPro" id="IPR029064">
    <property type="entry name" value="Ribosomal_eL30-like_sf"/>
</dbReference>
<dbReference type="Gene3D" id="3.30.1330.30">
    <property type="match status" value="1"/>
</dbReference>